<dbReference type="Gene3D" id="2.70.170.10">
    <property type="entry name" value="Neurotransmitter-gated ion-channel ligand-binding domain"/>
    <property type="match status" value="1"/>
</dbReference>
<feature type="transmembrane region" description="Helical" evidence="12">
    <location>
        <begin position="402"/>
        <end position="422"/>
    </location>
</feature>
<dbReference type="AlphaFoldDB" id="A0A7R8X576"/>
<gene>
    <name evidence="14" type="ORF">DSTB1V02_LOCUS1154</name>
</gene>
<dbReference type="PRINTS" id="PR00253">
    <property type="entry name" value="GABAARECEPTR"/>
</dbReference>
<evidence type="ECO:0000259" key="13">
    <source>
        <dbReference type="Pfam" id="PF02931"/>
    </source>
</evidence>
<feature type="region of interest" description="Disordered" evidence="11">
    <location>
        <begin position="37"/>
        <end position="81"/>
    </location>
</feature>
<sequence length="461" mass="51612">MHVVPDRPRASSENPVDVARGRAEDFVAETDIPRVARRHRDFIGGTPPRSTRPLPTSTDGDARRTSPPATPTQPETRGYLHTAPPHCSSTLLLHTTPSPFARILFGGATANVSVVMFLLIPVLLLPVLAGAQQNHALLENLLKNYDRDTPPKVPMNVDIGVHLISIPEVDYEDQKARLEVFYRAYWNDSRLRISGPQEIKTTDQDMIDGIWKPDLFFVNALETKVHKYPSNQEAISVSAGGNVVYSRRLSVTVECEREDATYYPFDSLKCWLDTEPFSSTRENLRLNYRKADYSGEVKGQESYVKEVGGQVAEIQVPSGERYSRVSVIVDIGRYPGRYIVKAVVPCYAAVLIAYTTFWLNKGAMVERMLGCVLMMIEVFTTAGHAHHDMDKMAVTTAMDWKVYISFAFVLAAYLESLVICILERRNKGAGPETPQLDVISRIAFPIAYLLFVVIFWIACLA</sequence>
<dbReference type="SUPFAM" id="SSF63712">
    <property type="entry name" value="Nicotinic receptor ligand binding domain-like"/>
    <property type="match status" value="1"/>
</dbReference>
<dbReference type="Proteomes" id="UP000677054">
    <property type="component" value="Unassembled WGS sequence"/>
</dbReference>
<dbReference type="Pfam" id="PF02931">
    <property type="entry name" value="Neur_chan_LBD"/>
    <property type="match status" value="1"/>
</dbReference>
<dbReference type="InterPro" id="IPR038050">
    <property type="entry name" value="Neuro_actylchol_rec"/>
</dbReference>
<dbReference type="Gene3D" id="1.20.58.390">
    <property type="entry name" value="Neurotransmitter-gated ion-channel transmembrane domain"/>
    <property type="match status" value="1"/>
</dbReference>
<comment type="subcellular location">
    <subcellularLocation>
        <location evidence="2">Cell membrane</location>
    </subcellularLocation>
    <subcellularLocation>
        <location evidence="1">Membrane</location>
        <topology evidence="1">Multi-pass membrane protein</topology>
    </subcellularLocation>
</comment>
<feature type="domain" description="Neurotransmitter-gated ion-channel ligand-binding" evidence="13">
    <location>
        <begin position="136"/>
        <end position="296"/>
    </location>
</feature>
<dbReference type="OrthoDB" id="6490394at2759"/>
<evidence type="ECO:0000256" key="10">
    <source>
        <dbReference type="ARBA" id="ARBA00023303"/>
    </source>
</evidence>
<dbReference type="GO" id="GO:0005230">
    <property type="term" value="F:extracellular ligand-gated monoatomic ion channel activity"/>
    <property type="evidence" value="ECO:0007669"/>
    <property type="project" value="InterPro"/>
</dbReference>
<keyword evidence="8" id="KW-0406">Ion transport</keyword>
<evidence type="ECO:0000256" key="3">
    <source>
        <dbReference type="ARBA" id="ARBA00022448"/>
    </source>
</evidence>
<dbReference type="EMBL" id="LR899620">
    <property type="protein sequence ID" value="CAD7241153.1"/>
    <property type="molecule type" value="Genomic_DNA"/>
</dbReference>
<feature type="compositionally biased region" description="Low complexity" evidence="11">
    <location>
        <begin position="46"/>
        <end position="58"/>
    </location>
</feature>
<feature type="compositionally biased region" description="Basic and acidic residues" evidence="11">
    <location>
        <begin position="1"/>
        <end position="10"/>
    </location>
</feature>
<evidence type="ECO:0000313" key="15">
    <source>
        <dbReference type="Proteomes" id="UP000677054"/>
    </source>
</evidence>
<feature type="region of interest" description="Disordered" evidence="11">
    <location>
        <begin position="1"/>
        <end position="23"/>
    </location>
</feature>
<evidence type="ECO:0000256" key="12">
    <source>
        <dbReference type="SAM" id="Phobius"/>
    </source>
</evidence>
<evidence type="ECO:0000256" key="4">
    <source>
        <dbReference type="ARBA" id="ARBA00022475"/>
    </source>
</evidence>
<evidence type="ECO:0000256" key="11">
    <source>
        <dbReference type="SAM" id="MobiDB-lite"/>
    </source>
</evidence>
<dbReference type="InterPro" id="IPR036734">
    <property type="entry name" value="Neur_chan_lig-bd_sf"/>
</dbReference>
<feature type="transmembrane region" description="Helical" evidence="12">
    <location>
        <begin position="103"/>
        <end position="128"/>
    </location>
</feature>
<keyword evidence="15" id="KW-1185">Reference proteome</keyword>
<dbReference type="InterPro" id="IPR006202">
    <property type="entry name" value="Neur_chan_lig-bd"/>
</dbReference>
<keyword evidence="7 12" id="KW-1133">Transmembrane helix</keyword>
<evidence type="ECO:0000256" key="9">
    <source>
        <dbReference type="ARBA" id="ARBA00023136"/>
    </source>
</evidence>
<dbReference type="InterPro" id="IPR006028">
    <property type="entry name" value="GABAA/Glycine_rcpt"/>
</dbReference>
<evidence type="ECO:0000256" key="8">
    <source>
        <dbReference type="ARBA" id="ARBA00023065"/>
    </source>
</evidence>
<keyword evidence="5 12" id="KW-0812">Transmembrane</keyword>
<evidence type="ECO:0000256" key="5">
    <source>
        <dbReference type="ARBA" id="ARBA00022692"/>
    </source>
</evidence>
<dbReference type="SUPFAM" id="SSF90112">
    <property type="entry name" value="Neurotransmitter-gated ion-channel transmembrane pore"/>
    <property type="match status" value="1"/>
</dbReference>
<dbReference type="InterPro" id="IPR006201">
    <property type="entry name" value="Neur_channel"/>
</dbReference>
<dbReference type="GO" id="GO:0004888">
    <property type="term" value="F:transmembrane signaling receptor activity"/>
    <property type="evidence" value="ECO:0007669"/>
    <property type="project" value="InterPro"/>
</dbReference>
<keyword evidence="10" id="KW-0407">Ion channel</keyword>
<evidence type="ECO:0000256" key="6">
    <source>
        <dbReference type="ARBA" id="ARBA00022729"/>
    </source>
</evidence>
<accession>A0A7R8X576</accession>
<organism evidence="14">
    <name type="scientific">Darwinula stevensoni</name>
    <dbReference type="NCBI Taxonomy" id="69355"/>
    <lineage>
        <taxon>Eukaryota</taxon>
        <taxon>Metazoa</taxon>
        <taxon>Ecdysozoa</taxon>
        <taxon>Arthropoda</taxon>
        <taxon>Crustacea</taxon>
        <taxon>Oligostraca</taxon>
        <taxon>Ostracoda</taxon>
        <taxon>Podocopa</taxon>
        <taxon>Podocopida</taxon>
        <taxon>Darwinulocopina</taxon>
        <taxon>Darwinuloidea</taxon>
        <taxon>Darwinulidae</taxon>
        <taxon>Darwinula</taxon>
    </lineage>
</organism>
<evidence type="ECO:0000313" key="14">
    <source>
        <dbReference type="EMBL" id="CAD7241153.1"/>
    </source>
</evidence>
<dbReference type="InterPro" id="IPR036719">
    <property type="entry name" value="Neuro-gated_channel_TM_sf"/>
</dbReference>
<keyword evidence="6" id="KW-0732">Signal</keyword>
<dbReference type="EMBL" id="CAJPEV010000103">
    <property type="protein sequence ID" value="CAG0880603.1"/>
    <property type="molecule type" value="Genomic_DNA"/>
</dbReference>
<dbReference type="GO" id="GO:0005886">
    <property type="term" value="C:plasma membrane"/>
    <property type="evidence" value="ECO:0007669"/>
    <property type="project" value="UniProtKB-SubCell"/>
</dbReference>
<name>A0A7R8X576_9CRUS</name>
<protein>
    <recommendedName>
        <fullName evidence="13">Neurotransmitter-gated ion-channel ligand-binding domain-containing protein</fullName>
    </recommendedName>
</protein>
<evidence type="ECO:0000256" key="2">
    <source>
        <dbReference type="ARBA" id="ARBA00004236"/>
    </source>
</evidence>
<evidence type="ECO:0000256" key="7">
    <source>
        <dbReference type="ARBA" id="ARBA00022989"/>
    </source>
</evidence>
<feature type="transmembrane region" description="Helical" evidence="12">
    <location>
        <begin position="442"/>
        <end position="458"/>
    </location>
</feature>
<reference evidence="14" key="1">
    <citation type="submission" date="2020-11" db="EMBL/GenBank/DDBJ databases">
        <authorList>
            <person name="Tran Van P."/>
        </authorList>
    </citation>
    <scope>NUCLEOTIDE SEQUENCE</scope>
</reference>
<keyword evidence="9 12" id="KW-0472">Membrane</keyword>
<evidence type="ECO:0000256" key="1">
    <source>
        <dbReference type="ARBA" id="ARBA00004141"/>
    </source>
</evidence>
<feature type="transmembrane region" description="Helical" evidence="12">
    <location>
        <begin position="338"/>
        <end position="359"/>
    </location>
</feature>
<dbReference type="PANTHER" id="PTHR18945">
    <property type="entry name" value="NEUROTRANSMITTER GATED ION CHANNEL"/>
    <property type="match status" value="1"/>
</dbReference>
<keyword evidence="3" id="KW-0813">Transport</keyword>
<proteinExistence type="predicted"/>
<keyword evidence="4" id="KW-1003">Cell membrane</keyword>